<dbReference type="GO" id="GO:0034220">
    <property type="term" value="P:monoatomic ion transmembrane transport"/>
    <property type="evidence" value="ECO:0007669"/>
    <property type="project" value="InterPro"/>
</dbReference>
<evidence type="ECO:0000256" key="7">
    <source>
        <dbReference type="ARBA" id="ARBA00023065"/>
    </source>
</evidence>
<dbReference type="GO" id="GO:0015288">
    <property type="term" value="F:porin activity"/>
    <property type="evidence" value="ECO:0007669"/>
    <property type="project" value="UniProtKB-KW"/>
</dbReference>
<keyword evidence="9" id="KW-0472">Membrane</keyword>
<evidence type="ECO:0000256" key="5">
    <source>
        <dbReference type="ARBA" id="ARBA00022692"/>
    </source>
</evidence>
<evidence type="ECO:0000313" key="14">
    <source>
        <dbReference type="Proteomes" id="UP000198844"/>
    </source>
</evidence>
<name>A0A1I7EPT0_9BURK</name>
<gene>
    <name evidence="13" type="ORF">SAMN05192563_104410</name>
</gene>
<keyword evidence="7" id="KW-0406">Ion transport</keyword>
<evidence type="ECO:0000256" key="8">
    <source>
        <dbReference type="ARBA" id="ARBA00023114"/>
    </source>
</evidence>
<dbReference type="EMBL" id="FPBH01000044">
    <property type="protein sequence ID" value="SFU25932.1"/>
    <property type="molecule type" value="Genomic_DNA"/>
</dbReference>
<proteinExistence type="predicted"/>
<keyword evidence="3" id="KW-0813">Transport</keyword>
<evidence type="ECO:0000313" key="13">
    <source>
        <dbReference type="EMBL" id="SFU25932.1"/>
    </source>
</evidence>
<dbReference type="PANTHER" id="PTHR34501:SF9">
    <property type="entry name" value="MAJOR OUTER MEMBRANE PROTEIN P.IA"/>
    <property type="match status" value="1"/>
</dbReference>
<dbReference type="CDD" id="cd00342">
    <property type="entry name" value="gram_neg_porins"/>
    <property type="match status" value="1"/>
</dbReference>
<reference evidence="13 14" key="1">
    <citation type="submission" date="2016-10" db="EMBL/GenBank/DDBJ databases">
        <authorList>
            <person name="de Groot N.N."/>
        </authorList>
    </citation>
    <scope>NUCLEOTIDE SEQUENCE [LARGE SCALE GENOMIC DNA]</scope>
    <source>
        <strain evidence="13 14">LMG 27731</strain>
    </source>
</reference>
<evidence type="ECO:0000256" key="6">
    <source>
        <dbReference type="ARBA" id="ARBA00022729"/>
    </source>
</evidence>
<dbReference type="AlphaFoldDB" id="A0A1I7EPT0"/>
<dbReference type="SUPFAM" id="SSF56935">
    <property type="entry name" value="Porins"/>
    <property type="match status" value="1"/>
</dbReference>
<evidence type="ECO:0000256" key="3">
    <source>
        <dbReference type="ARBA" id="ARBA00022448"/>
    </source>
</evidence>
<evidence type="ECO:0000256" key="4">
    <source>
        <dbReference type="ARBA" id="ARBA00022452"/>
    </source>
</evidence>
<evidence type="ECO:0000256" key="10">
    <source>
        <dbReference type="ARBA" id="ARBA00023237"/>
    </source>
</evidence>
<dbReference type="RefSeq" id="WP_093646106.1">
    <property type="nucleotide sequence ID" value="NZ_CAJNBA010000004.1"/>
</dbReference>
<evidence type="ECO:0000259" key="12">
    <source>
        <dbReference type="Pfam" id="PF13609"/>
    </source>
</evidence>
<dbReference type="PRINTS" id="PR00182">
    <property type="entry name" value="ECOLNEIPORIN"/>
</dbReference>
<comment type="subcellular location">
    <subcellularLocation>
        <location evidence="1">Cell outer membrane</location>
        <topology evidence="1">Multi-pass membrane protein</topology>
    </subcellularLocation>
</comment>
<dbReference type="Pfam" id="PF13609">
    <property type="entry name" value="Porin_4"/>
    <property type="match status" value="1"/>
</dbReference>
<keyword evidence="6 11" id="KW-0732">Signal</keyword>
<dbReference type="InterPro" id="IPR001702">
    <property type="entry name" value="Porin_Gram-ve"/>
</dbReference>
<evidence type="ECO:0000256" key="2">
    <source>
        <dbReference type="ARBA" id="ARBA00011233"/>
    </source>
</evidence>
<sequence length="388" mass="40878">MKKVLVTCAFVVSVPAAHAQSSITLYGIIDEGFEAISNAPVAGSKGGGRLFRLDANNGLNGSRWGLKGSEDLGGGLKAIFTLESGFELNTGNLAQGGDEFGRQAFVGLSSDRYGTVTLGRQYDPVIDYVGIYEFGDSNLGSDHAAHPGDLDNFNFTRRQNNSIKYQSPDYGGLRFESLYSFGGVPGSLATNQAYSFGAHFMRGPLGMSVAYSHVNNPAASLFGSNPTDTATSNGLTASPIYSGYASARTYQVVAAGGSYTFGHVVVGATYSNIRYSNIAALSESSADFNDAEVSLQYLIAPDWSVGAAYNFLKGNAVTETIGGAKYNQLSAGVNHKLSKRTDVYISGAWQTVSGDDSTGHAAVANIADLSPSSNRHQAVARVGIRHQF</sequence>
<dbReference type="GeneID" id="77197052"/>
<evidence type="ECO:0000256" key="9">
    <source>
        <dbReference type="ARBA" id="ARBA00023136"/>
    </source>
</evidence>
<keyword evidence="4" id="KW-1134">Transmembrane beta strand</keyword>
<dbReference type="InterPro" id="IPR033900">
    <property type="entry name" value="Gram_neg_porin_domain"/>
</dbReference>
<keyword evidence="10" id="KW-0998">Cell outer membrane</keyword>
<dbReference type="GO" id="GO:0046930">
    <property type="term" value="C:pore complex"/>
    <property type="evidence" value="ECO:0007669"/>
    <property type="project" value="UniProtKB-KW"/>
</dbReference>
<comment type="subunit">
    <text evidence="2">Homotrimer.</text>
</comment>
<evidence type="ECO:0000256" key="11">
    <source>
        <dbReference type="SAM" id="SignalP"/>
    </source>
</evidence>
<feature type="signal peptide" evidence="11">
    <location>
        <begin position="1"/>
        <end position="19"/>
    </location>
</feature>
<dbReference type="OrthoDB" id="8982743at2"/>
<dbReference type="PANTHER" id="PTHR34501">
    <property type="entry name" value="PROTEIN YDDL-RELATED"/>
    <property type="match status" value="1"/>
</dbReference>
<evidence type="ECO:0000256" key="1">
    <source>
        <dbReference type="ARBA" id="ARBA00004571"/>
    </source>
</evidence>
<dbReference type="InterPro" id="IPR023614">
    <property type="entry name" value="Porin_dom_sf"/>
</dbReference>
<dbReference type="InterPro" id="IPR050298">
    <property type="entry name" value="Gram-neg_bact_OMP"/>
</dbReference>
<accession>A0A1I7EPT0</accession>
<dbReference type="GO" id="GO:0009279">
    <property type="term" value="C:cell outer membrane"/>
    <property type="evidence" value="ECO:0007669"/>
    <property type="project" value="UniProtKB-SubCell"/>
</dbReference>
<dbReference type="Gene3D" id="2.40.160.10">
    <property type="entry name" value="Porin"/>
    <property type="match status" value="1"/>
</dbReference>
<feature type="chain" id="PRO_5043145772" evidence="11">
    <location>
        <begin position="20"/>
        <end position="388"/>
    </location>
</feature>
<dbReference type="InterPro" id="IPR002299">
    <property type="entry name" value="Porin_Neis"/>
</dbReference>
<keyword evidence="5" id="KW-0812">Transmembrane</keyword>
<dbReference type="Proteomes" id="UP000198844">
    <property type="component" value="Unassembled WGS sequence"/>
</dbReference>
<protein>
    <submittedName>
        <fullName evidence="13">Outer membrane protein (Porin)</fullName>
    </submittedName>
</protein>
<keyword evidence="8" id="KW-0626">Porin</keyword>
<feature type="domain" description="Porin" evidence="12">
    <location>
        <begin position="15"/>
        <end position="352"/>
    </location>
</feature>
<dbReference type="PRINTS" id="PR00184">
    <property type="entry name" value="NEISSPPORIN"/>
</dbReference>
<organism evidence="13 14">
    <name type="scientific">Paraburkholderia aspalathi</name>
    <dbReference type="NCBI Taxonomy" id="1324617"/>
    <lineage>
        <taxon>Bacteria</taxon>
        <taxon>Pseudomonadati</taxon>
        <taxon>Pseudomonadota</taxon>
        <taxon>Betaproteobacteria</taxon>
        <taxon>Burkholderiales</taxon>
        <taxon>Burkholderiaceae</taxon>
        <taxon>Paraburkholderia</taxon>
    </lineage>
</organism>